<name>A0A1X7V8K8_AMPQE</name>
<accession>A0A1X7V8K8</accession>
<organism evidence="1">
    <name type="scientific">Amphimedon queenslandica</name>
    <name type="common">Sponge</name>
    <dbReference type="NCBI Taxonomy" id="400682"/>
    <lineage>
        <taxon>Eukaryota</taxon>
        <taxon>Metazoa</taxon>
        <taxon>Porifera</taxon>
        <taxon>Demospongiae</taxon>
        <taxon>Heteroscleromorpha</taxon>
        <taxon>Haplosclerida</taxon>
        <taxon>Niphatidae</taxon>
        <taxon>Amphimedon</taxon>
    </lineage>
</organism>
<protein>
    <submittedName>
        <fullName evidence="1">Uncharacterized protein</fullName>
    </submittedName>
</protein>
<dbReference type="AlphaFoldDB" id="A0A1X7V8K8"/>
<dbReference type="EnsemblMetazoa" id="Aqu2.1.36323_001">
    <property type="protein sequence ID" value="Aqu2.1.36323_001"/>
    <property type="gene ID" value="Aqu2.1.36323"/>
</dbReference>
<dbReference type="InParanoid" id="A0A1X7V8K8"/>
<sequence>MRDSFGNIAALAWNQVKMEPNVKEPSSFNAALIADLAMRGVWSSQVDVLCDMSVTDTDAYSYGDQTPLSMLKRAEALCDMSVTDTDAYSYGDQTPLSMLKRAEAEIKDKISKGM</sequence>
<reference evidence="1" key="1">
    <citation type="submission" date="2017-05" db="UniProtKB">
        <authorList>
            <consortium name="EnsemblMetazoa"/>
        </authorList>
    </citation>
    <scope>IDENTIFICATION</scope>
</reference>
<proteinExistence type="predicted"/>
<evidence type="ECO:0000313" key="1">
    <source>
        <dbReference type="EnsemblMetazoa" id="Aqu2.1.36323_001"/>
    </source>
</evidence>